<evidence type="ECO:0000313" key="2">
    <source>
        <dbReference type="Proteomes" id="UP001631969"/>
    </source>
</evidence>
<comment type="caution">
    <text evidence="1">The sequence shown here is derived from an EMBL/GenBank/DDBJ whole genome shotgun (WGS) entry which is preliminary data.</text>
</comment>
<name>A0ACC7NV10_9BACL</name>
<reference evidence="1" key="1">
    <citation type="submission" date="2024-12" db="EMBL/GenBank/DDBJ databases">
        <authorList>
            <person name="Wu N."/>
        </authorList>
    </citation>
    <scope>NUCLEOTIDE SEQUENCE</scope>
    <source>
        <strain evidence="1">P15</strain>
    </source>
</reference>
<sequence>MSLQEEIIARFGVKPVIDPEEEIGKRVAFLKHHMKQAGARGLLVAITDEADSAVAAALCKRAADSLTEESGRTYMTVGVLQPYGEEPELEACYALAGALGLKHVIETNTEDAVNEIALESEFGLKSMGIHQHLGRGGKERVKARTRRIMQGALAGELNLLVVSHDHASKSAAGTSAAEAWAGTDVRPLASLTGNQIRQLAAALGIPGKAAGVLKHGTAEFSLSVVSLEDFSLYLEGGTLPEATRDKLEEQYRRTEKLRSLPPGI</sequence>
<evidence type="ECO:0000313" key="1">
    <source>
        <dbReference type="EMBL" id="MFM9328207.1"/>
    </source>
</evidence>
<keyword evidence="2" id="KW-1185">Reference proteome</keyword>
<proteinExistence type="predicted"/>
<dbReference type="Proteomes" id="UP001631969">
    <property type="component" value="Unassembled WGS sequence"/>
</dbReference>
<gene>
    <name evidence="1" type="ORF">ACI1P1_07915</name>
</gene>
<protein>
    <submittedName>
        <fullName evidence="1">Ammonia-dependent NAD(+) synthetase</fullName>
    </submittedName>
</protein>
<organism evidence="1 2">
    <name type="scientific">Paenibacillus mesotrionivorans</name>
    <dbReference type="NCBI Taxonomy" id="3160968"/>
    <lineage>
        <taxon>Bacteria</taxon>
        <taxon>Bacillati</taxon>
        <taxon>Bacillota</taxon>
        <taxon>Bacilli</taxon>
        <taxon>Bacillales</taxon>
        <taxon>Paenibacillaceae</taxon>
        <taxon>Paenibacillus</taxon>
    </lineage>
</organism>
<dbReference type="EMBL" id="JBJURJ010000004">
    <property type="protein sequence ID" value="MFM9328207.1"/>
    <property type="molecule type" value="Genomic_DNA"/>
</dbReference>
<accession>A0ACC7NV10</accession>